<evidence type="ECO:0000313" key="2">
    <source>
        <dbReference type="EMBL" id="CAA9282117.1"/>
    </source>
</evidence>
<dbReference type="EMBL" id="CADCTR010001115">
    <property type="protein sequence ID" value="CAA9282117.1"/>
    <property type="molecule type" value="Genomic_DNA"/>
</dbReference>
<dbReference type="Gene3D" id="3.40.50.1820">
    <property type="entry name" value="alpha/beta hydrolase"/>
    <property type="match status" value="1"/>
</dbReference>
<gene>
    <name evidence="2" type="ORF">AVDCRST_MAG93-3264</name>
</gene>
<dbReference type="Pfam" id="PF00561">
    <property type="entry name" value="Abhydrolase_1"/>
    <property type="match status" value="1"/>
</dbReference>
<dbReference type="PANTHER" id="PTHR43798">
    <property type="entry name" value="MONOACYLGLYCEROL LIPASE"/>
    <property type="match status" value="1"/>
</dbReference>
<feature type="domain" description="AB hydrolase-1" evidence="1">
    <location>
        <begin position="3"/>
        <end position="87"/>
    </location>
</feature>
<sequence>MLVWWQQVHFFSRNYQCILVDQRGWGRSNGLLPEPWVDAFVPDLEVVLDELGVEEFAVVAQSMGGWTVNAFCQAHQGRIRAAVMSGSTGGFVPTRVRSLYQKTRDCTHEMQLLWQLGRGPHPALGSRMYNEQPALAQLYTMLNGLNQPLNKNLSVGLPLTERNDLHLIENTAFIYGDEDAVCPRQ</sequence>
<name>A0A6J4JMA0_9CHLR</name>
<dbReference type="SUPFAM" id="SSF53474">
    <property type="entry name" value="alpha/beta-Hydrolases"/>
    <property type="match status" value="1"/>
</dbReference>
<protein>
    <recommendedName>
        <fullName evidence="1">AB hydrolase-1 domain-containing protein</fullName>
    </recommendedName>
</protein>
<feature type="non-terminal residue" evidence="2">
    <location>
        <position position="185"/>
    </location>
</feature>
<reference evidence="2" key="1">
    <citation type="submission" date="2020-02" db="EMBL/GenBank/DDBJ databases">
        <authorList>
            <person name="Meier V. D."/>
        </authorList>
    </citation>
    <scope>NUCLEOTIDE SEQUENCE</scope>
    <source>
        <strain evidence="2">AVDCRST_MAG93</strain>
    </source>
</reference>
<organism evidence="2">
    <name type="scientific">uncultured Chloroflexia bacterium</name>
    <dbReference type="NCBI Taxonomy" id="1672391"/>
    <lineage>
        <taxon>Bacteria</taxon>
        <taxon>Bacillati</taxon>
        <taxon>Chloroflexota</taxon>
        <taxon>Chloroflexia</taxon>
        <taxon>environmental samples</taxon>
    </lineage>
</organism>
<dbReference type="PRINTS" id="PR00111">
    <property type="entry name" value="ABHYDROLASE"/>
</dbReference>
<proteinExistence type="predicted"/>
<dbReference type="InterPro" id="IPR000073">
    <property type="entry name" value="AB_hydrolase_1"/>
</dbReference>
<dbReference type="InterPro" id="IPR029058">
    <property type="entry name" value="AB_hydrolase_fold"/>
</dbReference>
<accession>A0A6J4JMA0</accession>
<evidence type="ECO:0000259" key="1">
    <source>
        <dbReference type="Pfam" id="PF00561"/>
    </source>
</evidence>
<dbReference type="InterPro" id="IPR050266">
    <property type="entry name" value="AB_hydrolase_sf"/>
</dbReference>
<dbReference type="AlphaFoldDB" id="A0A6J4JMA0"/>